<name>A0A0F9PM42_9ZZZZ</name>
<organism evidence="1">
    <name type="scientific">marine sediment metagenome</name>
    <dbReference type="NCBI Taxonomy" id="412755"/>
    <lineage>
        <taxon>unclassified sequences</taxon>
        <taxon>metagenomes</taxon>
        <taxon>ecological metagenomes</taxon>
    </lineage>
</organism>
<accession>A0A0F9PM42</accession>
<protein>
    <submittedName>
        <fullName evidence="1">Uncharacterized protein</fullName>
    </submittedName>
</protein>
<gene>
    <name evidence="1" type="ORF">LCGC14_0825930</name>
</gene>
<comment type="caution">
    <text evidence="1">The sequence shown here is derived from an EMBL/GenBank/DDBJ whole genome shotgun (WGS) entry which is preliminary data.</text>
</comment>
<dbReference type="EMBL" id="LAZR01002345">
    <property type="protein sequence ID" value="KKN31249.1"/>
    <property type="molecule type" value="Genomic_DNA"/>
</dbReference>
<sequence length="163" mass="19085">MWWEDGLDSQLPYDQGHRRYYPHSMRVCPRCNTNPVRAQNRPYCPECQRVYDRGRWPLRDKTRIRVTRRDWQRRVRLEAISHYGGRCACCGESEEAFLALDHINGGGNRHRRENKIGLLSYWVRKEGYPDGFQVLCHNCNQAKTQRGACPHLTPAGDGTTPTR</sequence>
<evidence type="ECO:0000313" key="1">
    <source>
        <dbReference type="EMBL" id="KKN31249.1"/>
    </source>
</evidence>
<proteinExistence type="predicted"/>
<dbReference type="AlphaFoldDB" id="A0A0F9PM42"/>
<reference evidence="1" key="1">
    <citation type="journal article" date="2015" name="Nature">
        <title>Complex archaea that bridge the gap between prokaryotes and eukaryotes.</title>
        <authorList>
            <person name="Spang A."/>
            <person name="Saw J.H."/>
            <person name="Jorgensen S.L."/>
            <person name="Zaremba-Niedzwiedzka K."/>
            <person name="Martijn J."/>
            <person name="Lind A.E."/>
            <person name="van Eijk R."/>
            <person name="Schleper C."/>
            <person name="Guy L."/>
            <person name="Ettema T.J."/>
        </authorList>
    </citation>
    <scope>NUCLEOTIDE SEQUENCE</scope>
</reference>